<dbReference type="PANTHER" id="PTHR44846:SF1">
    <property type="entry name" value="MANNOSYL-D-GLYCERATE TRANSPORT_METABOLISM SYSTEM REPRESSOR MNGR-RELATED"/>
    <property type="match status" value="1"/>
</dbReference>
<accession>A0A645FZS6</accession>
<dbReference type="AlphaFoldDB" id="A0A645FZS6"/>
<dbReference type="InterPro" id="IPR036388">
    <property type="entry name" value="WH-like_DNA-bd_sf"/>
</dbReference>
<dbReference type="GO" id="GO:0003677">
    <property type="term" value="F:DNA binding"/>
    <property type="evidence" value="ECO:0007669"/>
    <property type="project" value="InterPro"/>
</dbReference>
<evidence type="ECO:0000313" key="2">
    <source>
        <dbReference type="EMBL" id="MPN20061.1"/>
    </source>
</evidence>
<sequence>MWGFNRTTLRFAIQRLIIEGKLYQKKGSGTYVAEPKIVRNLQSLKSLSEEVIYNDKTLTSKVLDFRIIESNKETTKSLHLPLGKKVYVMSRLRFMDEEPFTIETSFMNYDKFSNLHSHDFSKESLYVVFKESYGVEVVKGEETIGITYATDYEAQLLNIEPGRALFYVTGVVYDGANEPVEYFKSIVRADKMKFSSVLI</sequence>
<dbReference type="Gene3D" id="1.10.10.10">
    <property type="entry name" value="Winged helix-like DNA-binding domain superfamily/Winged helix DNA-binding domain"/>
    <property type="match status" value="1"/>
</dbReference>
<feature type="domain" description="UbiC transcription regulator-associated" evidence="1">
    <location>
        <begin position="53"/>
        <end position="193"/>
    </location>
</feature>
<evidence type="ECO:0000259" key="1">
    <source>
        <dbReference type="SMART" id="SM00866"/>
    </source>
</evidence>
<organism evidence="2">
    <name type="scientific">bioreactor metagenome</name>
    <dbReference type="NCBI Taxonomy" id="1076179"/>
    <lineage>
        <taxon>unclassified sequences</taxon>
        <taxon>metagenomes</taxon>
        <taxon>ecological metagenomes</taxon>
    </lineage>
</organism>
<dbReference type="Gene3D" id="3.40.1410.10">
    <property type="entry name" value="Chorismate lyase-like"/>
    <property type="match status" value="1"/>
</dbReference>
<dbReference type="InterPro" id="IPR028978">
    <property type="entry name" value="Chorismate_lyase_/UTRA_dom_sf"/>
</dbReference>
<proteinExistence type="predicted"/>
<reference evidence="2" key="1">
    <citation type="submission" date="2019-08" db="EMBL/GenBank/DDBJ databases">
        <authorList>
            <person name="Kucharzyk K."/>
            <person name="Murdoch R.W."/>
            <person name="Higgins S."/>
            <person name="Loffler F."/>
        </authorList>
    </citation>
    <scope>NUCLEOTIDE SEQUENCE</scope>
</reference>
<dbReference type="InterPro" id="IPR050679">
    <property type="entry name" value="Bact_HTH_transcr_reg"/>
</dbReference>
<dbReference type="PANTHER" id="PTHR44846">
    <property type="entry name" value="MANNOSYL-D-GLYCERATE TRANSPORT/METABOLISM SYSTEM REPRESSOR MNGR-RELATED"/>
    <property type="match status" value="1"/>
</dbReference>
<dbReference type="SUPFAM" id="SSF64288">
    <property type="entry name" value="Chorismate lyase-like"/>
    <property type="match status" value="1"/>
</dbReference>
<name>A0A645FZS6_9ZZZZ</name>
<gene>
    <name evidence="2" type="primary">dasR_6</name>
    <name evidence="2" type="ORF">SDC9_167437</name>
</gene>
<dbReference type="InterPro" id="IPR011663">
    <property type="entry name" value="UTRA"/>
</dbReference>
<dbReference type="EMBL" id="VSSQ01067716">
    <property type="protein sequence ID" value="MPN20061.1"/>
    <property type="molecule type" value="Genomic_DNA"/>
</dbReference>
<dbReference type="SMART" id="SM00866">
    <property type="entry name" value="UTRA"/>
    <property type="match status" value="1"/>
</dbReference>
<comment type="caution">
    <text evidence="2">The sequence shown here is derived from an EMBL/GenBank/DDBJ whole genome shotgun (WGS) entry which is preliminary data.</text>
</comment>
<dbReference type="GO" id="GO:0045892">
    <property type="term" value="P:negative regulation of DNA-templated transcription"/>
    <property type="evidence" value="ECO:0007669"/>
    <property type="project" value="TreeGrafter"/>
</dbReference>
<protein>
    <submittedName>
        <fullName evidence="2">HTH-type transcriptional repressor DasR</fullName>
    </submittedName>
</protein>
<dbReference type="Pfam" id="PF07702">
    <property type="entry name" value="UTRA"/>
    <property type="match status" value="1"/>
</dbReference>